<feature type="non-terminal residue" evidence="4">
    <location>
        <position position="1"/>
    </location>
</feature>
<dbReference type="InterPro" id="IPR029021">
    <property type="entry name" value="Prot-tyrosine_phosphatase-like"/>
</dbReference>
<evidence type="ECO:0000313" key="4">
    <source>
        <dbReference type="EMBL" id="CAS06641.1"/>
    </source>
</evidence>
<dbReference type="GO" id="GO:0004725">
    <property type="term" value="F:protein tyrosine phosphatase activity"/>
    <property type="evidence" value="ECO:0007669"/>
    <property type="project" value="InterPro"/>
</dbReference>
<dbReference type="Pfam" id="PF00102">
    <property type="entry name" value="Y_phosphatase"/>
    <property type="match status" value="1"/>
</dbReference>
<gene>
    <name evidence="4" type="primary">PTP EX</name>
</gene>
<sequence length="266" mass="30973">RYVERICREHHLILNMQIIGPCEECKELENIMKNRYQNIKCWDSTRMRLKKQKSNYIHANYVDGFEQVQKFIVTQEPMDNTLEDYWNMVWQTGTRVIVMLHGADAPAVPTVSDYSELKGFTVTVISIALQNDYVEMVMNVFNIETMRSRTVHCFKYLSWPKEGVTDILTLITFMIVVNERHQFYIKPGLMSPPGPIVVYSTTGIRRAPTYCAVDICMFQLVNTASVSIPSVVFAIRRQRRSSFESLDHYVFINNLIVYFLATMPPD</sequence>
<dbReference type="SMART" id="SM00194">
    <property type="entry name" value="PTPc"/>
    <property type="match status" value="1"/>
</dbReference>
<accession>E4W7Q6</accession>
<dbReference type="InterPro" id="IPR000387">
    <property type="entry name" value="Tyr_Pase_dom"/>
</dbReference>
<name>E4W7Q6_9VIRU</name>
<dbReference type="PROSITE" id="PS50055">
    <property type="entry name" value="TYR_PHOSPHATASE_PTP"/>
    <property type="match status" value="1"/>
</dbReference>
<evidence type="ECO:0000256" key="1">
    <source>
        <dbReference type="ARBA" id="ARBA00009580"/>
    </source>
</evidence>
<dbReference type="GeneID" id="41332382"/>
<dbReference type="PRINTS" id="PR00700">
    <property type="entry name" value="PRTYPHPHTASE"/>
</dbReference>
<dbReference type="EMBL" id="FM864288">
    <property type="protein sequence ID" value="CAS06641.1"/>
    <property type="molecule type" value="Genomic_DNA"/>
</dbReference>
<dbReference type="RefSeq" id="YP_009665798.1">
    <property type="nucleotide sequence ID" value="NC_043303.1"/>
</dbReference>
<dbReference type="Gene3D" id="3.90.190.10">
    <property type="entry name" value="Protein tyrosine phosphatase superfamily"/>
    <property type="match status" value="1"/>
</dbReference>
<feature type="domain" description="Tyrosine-protein phosphatase" evidence="2">
    <location>
        <begin position="29"/>
        <end position="259"/>
    </location>
</feature>
<dbReference type="PANTHER" id="PTHR19134:SF534">
    <property type="entry name" value="LD27988P"/>
    <property type="match status" value="1"/>
</dbReference>
<dbReference type="SUPFAM" id="SSF52799">
    <property type="entry name" value="(Phosphotyrosine protein) phosphatases II"/>
    <property type="match status" value="1"/>
</dbReference>
<dbReference type="SMART" id="SM00404">
    <property type="entry name" value="PTPc_motif"/>
    <property type="match status" value="1"/>
</dbReference>
<reference evidence="4" key="1">
    <citation type="journal article" date="2012" name="BMC Evol. Biol.">
        <title>Evolutionary mechanisms driving the evolution of a large polydnavirus gene family coding for protein tyrosine phosphatases.</title>
        <authorList>
            <person name="Serbielle C."/>
            <person name="Dupas S."/>
            <person name="Perdereau E."/>
            <person name="Hericourt F."/>
            <person name="Dupuy C."/>
            <person name="Huguet E."/>
            <person name="Drezen J.M."/>
        </authorList>
    </citation>
    <scope>NUCLEOTIDE SEQUENCE</scope>
</reference>
<evidence type="ECO:0000259" key="2">
    <source>
        <dbReference type="PROSITE" id="PS50055"/>
    </source>
</evidence>
<organism evidence="4">
    <name type="scientific">Bracoviriform marginiventris</name>
    <dbReference type="NCBI Taxonomy" id="574230"/>
    <lineage>
        <taxon>Viruses</taxon>
        <taxon>Viruses incertae sedis</taxon>
        <taxon>Polydnaviriformidae</taxon>
        <taxon>Bracoviriform</taxon>
    </lineage>
</organism>
<dbReference type="KEGG" id="vg:41332382"/>
<dbReference type="InterPro" id="IPR000242">
    <property type="entry name" value="PTP_cat"/>
</dbReference>
<dbReference type="PROSITE" id="PS50056">
    <property type="entry name" value="TYR_PHOSPHATASE_2"/>
    <property type="match status" value="1"/>
</dbReference>
<protein>
    <submittedName>
        <fullName evidence="4">Protein tyrosine phosphatase</fullName>
    </submittedName>
</protein>
<dbReference type="InterPro" id="IPR050348">
    <property type="entry name" value="Protein-Tyr_Phosphatase"/>
</dbReference>
<dbReference type="InterPro" id="IPR003595">
    <property type="entry name" value="Tyr_Pase_cat"/>
</dbReference>
<feature type="domain" description="Tyrosine specific protein phosphatases" evidence="3">
    <location>
        <begin position="171"/>
        <end position="250"/>
    </location>
</feature>
<feature type="non-terminal residue" evidence="4">
    <location>
        <position position="266"/>
    </location>
</feature>
<dbReference type="PANTHER" id="PTHR19134">
    <property type="entry name" value="RECEPTOR-TYPE TYROSINE-PROTEIN PHOSPHATASE"/>
    <property type="match status" value="1"/>
</dbReference>
<proteinExistence type="inferred from homology"/>
<evidence type="ECO:0000259" key="3">
    <source>
        <dbReference type="PROSITE" id="PS50056"/>
    </source>
</evidence>
<comment type="similarity">
    <text evidence="1">Belongs to the protein-tyrosine phosphatase family.</text>
</comment>